<accession>A0AAE0YBD8</accession>
<dbReference type="Proteomes" id="UP001283361">
    <property type="component" value="Unassembled WGS sequence"/>
</dbReference>
<evidence type="ECO:0000313" key="2">
    <source>
        <dbReference type="EMBL" id="KAK3738600.1"/>
    </source>
</evidence>
<evidence type="ECO:0000313" key="3">
    <source>
        <dbReference type="Proteomes" id="UP001283361"/>
    </source>
</evidence>
<proteinExistence type="predicted"/>
<comment type="caution">
    <text evidence="2">The sequence shown here is derived from an EMBL/GenBank/DDBJ whole genome shotgun (WGS) entry which is preliminary data.</text>
</comment>
<feature type="region of interest" description="Disordered" evidence="1">
    <location>
        <begin position="42"/>
        <end position="68"/>
    </location>
</feature>
<sequence>MAHTNLTDPMAHDSYKVYTSEFCENIPYAESLIVQIKFHADSNRPSSAVKELSRRLTGSASLSHDEGL</sequence>
<protein>
    <submittedName>
        <fullName evidence="2">Uncharacterized protein</fullName>
    </submittedName>
</protein>
<evidence type="ECO:0000256" key="1">
    <source>
        <dbReference type="SAM" id="MobiDB-lite"/>
    </source>
</evidence>
<reference evidence="2" key="1">
    <citation type="journal article" date="2023" name="G3 (Bethesda)">
        <title>A reference genome for the long-term kleptoplast-retaining sea slug Elysia crispata morphotype clarki.</title>
        <authorList>
            <person name="Eastman K.E."/>
            <person name="Pendleton A.L."/>
            <person name="Shaikh M.A."/>
            <person name="Suttiyut T."/>
            <person name="Ogas R."/>
            <person name="Tomko P."/>
            <person name="Gavelis G."/>
            <person name="Widhalm J.R."/>
            <person name="Wisecaver J.H."/>
        </authorList>
    </citation>
    <scope>NUCLEOTIDE SEQUENCE</scope>
    <source>
        <strain evidence="2">ECLA1</strain>
    </source>
</reference>
<organism evidence="2 3">
    <name type="scientific">Elysia crispata</name>
    <name type="common">lettuce slug</name>
    <dbReference type="NCBI Taxonomy" id="231223"/>
    <lineage>
        <taxon>Eukaryota</taxon>
        <taxon>Metazoa</taxon>
        <taxon>Spiralia</taxon>
        <taxon>Lophotrochozoa</taxon>
        <taxon>Mollusca</taxon>
        <taxon>Gastropoda</taxon>
        <taxon>Heterobranchia</taxon>
        <taxon>Euthyneura</taxon>
        <taxon>Panpulmonata</taxon>
        <taxon>Sacoglossa</taxon>
        <taxon>Placobranchoidea</taxon>
        <taxon>Plakobranchidae</taxon>
        <taxon>Elysia</taxon>
    </lineage>
</organism>
<name>A0AAE0YBD8_9GAST</name>
<gene>
    <name evidence="2" type="ORF">RRG08_040258</name>
</gene>
<dbReference type="EMBL" id="JAWDGP010006589">
    <property type="protein sequence ID" value="KAK3738600.1"/>
    <property type="molecule type" value="Genomic_DNA"/>
</dbReference>
<dbReference type="AlphaFoldDB" id="A0AAE0YBD8"/>
<keyword evidence="3" id="KW-1185">Reference proteome</keyword>